<dbReference type="SUPFAM" id="SSF53335">
    <property type="entry name" value="S-adenosyl-L-methionine-dependent methyltransferases"/>
    <property type="match status" value="1"/>
</dbReference>
<dbReference type="InterPro" id="IPR029063">
    <property type="entry name" value="SAM-dependent_MTases_sf"/>
</dbReference>
<dbReference type="InterPro" id="IPR001077">
    <property type="entry name" value="COMT_C"/>
</dbReference>
<dbReference type="GO" id="GO:0032259">
    <property type="term" value="P:methylation"/>
    <property type="evidence" value="ECO:0007669"/>
    <property type="project" value="UniProtKB-KW"/>
</dbReference>
<dbReference type="PIRSF" id="PIRSF005739">
    <property type="entry name" value="O-mtase"/>
    <property type="match status" value="1"/>
</dbReference>
<dbReference type="Pfam" id="PF00891">
    <property type="entry name" value="Methyltransf_2"/>
    <property type="match status" value="1"/>
</dbReference>
<evidence type="ECO:0000313" key="7">
    <source>
        <dbReference type="Proteomes" id="UP001285441"/>
    </source>
</evidence>
<keyword evidence="3" id="KW-0949">S-adenosyl-L-methionine</keyword>
<keyword evidence="1 6" id="KW-0489">Methyltransferase</keyword>
<dbReference type="PANTHER" id="PTHR43712:SF4">
    <property type="entry name" value="O-METHYLTRANSFERASE DOMAIN-CONTAINING PROTEIN"/>
    <property type="match status" value="1"/>
</dbReference>
<reference evidence="6" key="2">
    <citation type="submission" date="2023-06" db="EMBL/GenBank/DDBJ databases">
        <authorList>
            <consortium name="Lawrence Berkeley National Laboratory"/>
            <person name="Haridas S."/>
            <person name="Hensen N."/>
            <person name="Bonometti L."/>
            <person name="Westerberg I."/>
            <person name="Brannstrom I.O."/>
            <person name="Guillou S."/>
            <person name="Cros-Aarteil S."/>
            <person name="Calhoun S."/>
            <person name="Kuo A."/>
            <person name="Mondo S."/>
            <person name="Pangilinan J."/>
            <person name="Riley R."/>
            <person name="LaButti K."/>
            <person name="Andreopoulos B."/>
            <person name="Lipzen A."/>
            <person name="Chen C."/>
            <person name="Yanf M."/>
            <person name="Daum C."/>
            <person name="Ng V."/>
            <person name="Clum A."/>
            <person name="Steindorff A."/>
            <person name="Ohm R."/>
            <person name="Martin F."/>
            <person name="Silar P."/>
            <person name="Natvig D."/>
            <person name="Lalanne C."/>
            <person name="Gautier V."/>
            <person name="Ament-velasquez S.L."/>
            <person name="Kruys A."/>
            <person name="Hutchinson M.I."/>
            <person name="Powell A.J."/>
            <person name="Barry K."/>
            <person name="Miller A.N."/>
            <person name="Grigoriev I.V."/>
            <person name="Debuchy R."/>
            <person name="Gladieux P."/>
            <person name="Thoren M.H."/>
            <person name="Johannesson H."/>
        </authorList>
    </citation>
    <scope>NUCLEOTIDE SEQUENCE</scope>
    <source>
        <strain evidence="6">CBS 232.78</strain>
    </source>
</reference>
<dbReference type="GO" id="GO:0008171">
    <property type="term" value="F:O-methyltransferase activity"/>
    <property type="evidence" value="ECO:0007669"/>
    <property type="project" value="InterPro"/>
</dbReference>
<evidence type="ECO:0000256" key="4">
    <source>
        <dbReference type="PIRSR" id="PIRSR005739-1"/>
    </source>
</evidence>
<reference evidence="6" key="1">
    <citation type="journal article" date="2023" name="Mol. Phylogenet. Evol.">
        <title>Genome-scale phylogeny and comparative genomics of the fungal order Sordariales.</title>
        <authorList>
            <person name="Hensen N."/>
            <person name="Bonometti L."/>
            <person name="Westerberg I."/>
            <person name="Brannstrom I.O."/>
            <person name="Guillou S."/>
            <person name="Cros-Aarteil S."/>
            <person name="Calhoun S."/>
            <person name="Haridas S."/>
            <person name="Kuo A."/>
            <person name="Mondo S."/>
            <person name="Pangilinan J."/>
            <person name="Riley R."/>
            <person name="LaButti K."/>
            <person name="Andreopoulos B."/>
            <person name="Lipzen A."/>
            <person name="Chen C."/>
            <person name="Yan M."/>
            <person name="Daum C."/>
            <person name="Ng V."/>
            <person name="Clum A."/>
            <person name="Steindorff A."/>
            <person name="Ohm R.A."/>
            <person name="Martin F."/>
            <person name="Silar P."/>
            <person name="Natvig D.O."/>
            <person name="Lalanne C."/>
            <person name="Gautier V."/>
            <person name="Ament-Velasquez S.L."/>
            <person name="Kruys A."/>
            <person name="Hutchinson M.I."/>
            <person name="Powell A.J."/>
            <person name="Barry K."/>
            <person name="Miller A.N."/>
            <person name="Grigoriev I.V."/>
            <person name="Debuchy R."/>
            <person name="Gladieux P."/>
            <person name="Hiltunen Thoren M."/>
            <person name="Johannesson H."/>
        </authorList>
    </citation>
    <scope>NUCLEOTIDE SEQUENCE</scope>
    <source>
        <strain evidence="6">CBS 232.78</strain>
    </source>
</reference>
<dbReference type="Proteomes" id="UP001285441">
    <property type="component" value="Unassembled WGS sequence"/>
</dbReference>
<dbReference type="PROSITE" id="PS51683">
    <property type="entry name" value="SAM_OMT_II"/>
    <property type="match status" value="1"/>
</dbReference>
<feature type="domain" description="O-methyltransferase C-terminal" evidence="5">
    <location>
        <begin position="241"/>
        <end position="385"/>
    </location>
</feature>
<dbReference type="InterPro" id="IPR016461">
    <property type="entry name" value="COMT-like"/>
</dbReference>
<keyword evidence="2" id="KW-0808">Transferase</keyword>
<comment type="caution">
    <text evidence="6">The sequence shown here is derived from an EMBL/GenBank/DDBJ whole genome shotgun (WGS) entry which is preliminary data.</text>
</comment>
<proteinExistence type="predicted"/>
<dbReference type="EMBL" id="JAULSW010000001">
    <property type="protein sequence ID" value="KAK3393405.1"/>
    <property type="molecule type" value="Genomic_DNA"/>
</dbReference>
<protein>
    <submittedName>
        <fullName evidence="6">S-adenosyl-L-methionine-dependent methyltransferase</fullName>
    </submittedName>
</protein>
<organism evidence="6 7">
    <name type="scientific">Podospora didyma</name>
    <dbReference type="NCBI Taxonomy" id="330526"/>
    <lineage>
        <taxon>Eukaryota</taxon>
        <taxon>Fungi</taxon>
        <taxon>Dikarya</taxon>
        <taxon>Ascomycota</taxon>
        <taxon>Pezizomycotina</taxon>
        <taxon>Sordariomycetes</taxon>
        <taxon>Sordariomycetidae</taxon>
        <taxon>Sordariales</taxon>
        <taxon>Podosporaceae</taxon>
        <taxon>Podospora</taxon>
    </lineage>
</organism>
<evidence type="ECO:0000256" key="3">
    <source>
        <dbReference type="ARBA" id="ARBA00022691"/>
    </source>
</evidence>
<feature type="active site" description="Proton acceptor" evidence="4">
    <location>
        <position position="317"/>
    </location>
</feature>
<dbReference type="SUPFAM" id="SSF46785">
    <property type="entry name" value="Winged helix' DNA-binding domain"/>
    <property type="match status" value="1"/>
</dbReference>
<dbReference type="PANTHER" id="PTHR43712">
    <property type="entry name" value="PUTATIVE (AFU_ORTHOLOGUE AFUA_4G14580)-RELATED"/>
    <property type="match status" value="1"/>
</dbReference>
<sequence length="406" mass="43992">MADVAAQLEALAQTLTTAAKGLREGTLSLQGNEAERTKLTKAAKDVIGALELPHDTMMSWVPALTQITAVRLFNKWKVFESIPLEPGATISYKDLAAKVGADVLLITRLAWVLVGTGILKQVGADQVAHTAKSPVYIGFNPITAMTRLIFDDNIPAFVAMVKYFDQFGLKEPTGKLDTVTAFSVNKLGQTAYDVMLGDPDRTANFMMAMTALEHEYPYLGSYDLSWAVPSAVAEDNGKRPLVVDVGGGKGQTIKAVVKATPGLPVSRCVVEDLPNVAEEAKTINDPELAGVTFLGMDFHDEQPVKGALVYIIRRCLHNYGDDECVLILQKITNAMAPDSRLLIIEQVMTNPPNEYAAGFDIFMSVIGGKERTYEIFEDITSRAGLKILQLARNPGTDAALIECVKA</sequence>
<dbReference type="AlphaFoldDB" id="A0AAE0P5K9"/>
<evidence type="ECO:0000256" key="1">
    <source>
        <dbReference type="ARBA" id="ARBA00022603"/>
    </source>
</evidence>
<gene>
    <name evidence="6" type="ORF">B0H63DRAFT_406596</name>
</gene>
<keyword evidence="7" id="KW-1185">Reference proteome</keyword>
<evidence type="ECO:0000256" key="2">
    <source>
        <dbReference type="ARBA" id="ARBA00022679"/>
    </source>
</evidence>
<evidence type="ECO:0000313" key="6">
    <source>
        <dbReference type="EMBL" id="KAK3393405.1"/>
    </source>
</evidence>
<dbReference type="Gene3D" id="3.40.50.150">
    <property type="entry name" value="Vaccinia Virus protein VP39"/>
    <property type="match status" value="1"/>
</dbReference>
<name>A0AAE0P5K9_9PEZI</name>
<evidence type="ECO:0000259" key="5">
    <source>
        <dbReference type="Pfam" id="PF00891"/>
    </source>
</evidence>
<accession>A0AAE0P5K9</accession>
<dbReference type="InterPro" id="IPR036390">
    <property type="entry name" value="WH_DNA-bd_sf"/>
</dbReference>